<dbReference type="Proteomes" id="UP000067448">
    <property type="component" value="Unassembled WGS sequence"/>
</dbReference>
<dbReference type="GO" id="GO:0000160">
    <property type="term" value="P:phosphorelay signal transduction system"/>
    <property type="evidence" value="ECO:0007669"/>
    <property type="project" value="InterPro"/>
</dbReference>
<feature type="domain" description="Response regulatory" evidence="7">
    <location>
        <begin position="7"/>
        <end position="123"/>
    </location>
</feature>
<dbReference type="InterPro" id="IPR000792">
    <property type="entry name" value="Tscrpt_reg_LuxR_C"/>
</dbReference>
<dbReference type="InterPro" id="IPR001789">
    <property type="entry name" value="Sig_transdc_resp-reg_receiver"/>
</dbReference>
<dbReference type="PROSITE" id="PS50110">
    <property type="entry name" value="RESPONSE_REGULATORY"/>
    <property type="match status" value="1"/>
</dbReference>
<dbReference type="Pfam" id="PF00196">
    <property type="entry name" value="GerE"/>
    <property type="match status" value="1"/>
</dbReference>
<evidence type="ECO:0000256" key="5">
    <source>
        <dbReference type="PROSITE-ProRule" id="PRU00169"/>
    </source>
</evidence>
<dbReference type="Pfam" id="PF00072">
    <property type="entry name" value="Response_reg"/>
    <property type="match status" value="1"/>
</dbReference>
<gene>
    <name evidence="8" type="primary">liaR_9</name>
    <name evidence="8" type="ORF">SsS58_04386</name>
</gene>
<reference evidence="9" key="3">
    <citation type="submission" date="2016-02" db="EMBL/GenBank/DDBJ databases">
        <title>Draft genome of pathogenic Streptomyces sp. in Japan.</title>
        <authorList>
            <person name="Tomihama T."/>
            <person name="Ikenaga M."/>
            <person name="Sakai M."/>
            <person name="Okubo T."/>
            <person name="Ikeda S."/>
        </authorList>
    </citation>
    <scope>NUCLEOTIDE SEQUENCE [LARGE SCALE GENOMIC DNA]</scope>
    <source>
        <strain evidence="9">S58</strain>
    </source>
</reference>
<evidence type="ECO:0000313" key="9">
    <source>
        <dbReference type="Proteomes" id="UP000067448"/>
    </source>
</evidence>
<keyword evidence="4" id="KW-0804">Transcription</keyword>
<feature type="domain" description="HTH luxR-type" evidence="6">
    <location>
        <begin position="148"/>
        <end position="213"/>
    </location>
</feature>
<keyword evidence="1 5" id="KW-0597">Phosphoprotein</keyword>
<name>A0A117EEH3_STRSC</name>
<reference evidence="9" key="1">
    <citation type="submission" date="2015-11" db="EMBL/GenBank/DDBJ databases">
        <authorList>
            <consortium name="Cross-ministerial Strategic Innovation Promotion Program (SIP) consortium"/>
            <person name="Tomihama T."/>
            <person name="Ikenaga M."/>
            <person name="Sakai M."/>
            <person name="Okubo T."/>
            <person name="Ikeda S."/>
        </authorList>
    </citation>
    <scope>NUCLEOTIDE SEQUENCE [LARGE SCALE GENOMIC DNA]</scope>
    <source>
        <strain evidence="9">S58</strain>
    </source>
</reference>
<evidence type="ECO:0000256" key="2">
    <source>
        <dbReference type="ARBA" id="ARBA00023015"/>
    </source>
</evidence>
<proteinExistence type="predicted"/>
<dbReference type="Gene3D" id="3.40.50.2300">
    <property type="match status" value="1"/>
</dbReference>
<dbReference type="OrthoDB" id="8113315at2"/>
<protein>
    <submittedName>
        <fullName evidence="8">Transcriptional regulatory protein LiaR</fullName>
    </submittedName>
</protein>
<dbReference type="PANTHER" id="PTHR43214:SF24">
    <property type="entry name" value="TRANSCRIPTIONAL REGULATORY PROTEIN NARL-RELATED"/>
    <property type="match status" value="1"/>
</dbReference>
<evidence type="ECO:0000256" key="3">
    <source>
        <dbReference type="ARBA" id="ARBA00023125"/>
    </source>
</evidence>
<dbReference type="SMART" id="SM00421">
    <property type="entry name" value="HTH_LUXR"/>
    <property type="match status" value="1"/>
</dbReference>
<accession>A0A117EEH3</accession>
<dbReference type="SUPFAM" id="SSF52172">
    <property type="entry name" value="CheY-like"/>
    <property type="match status" value="1"/>
</dbReference>
<dbReference type="InterPro" id="IPR016032">
    <property type="entry name" value="Sig_transdc_resp-reg_C-effctor"/>
</dbReference>
<evidence type="ECO:0000259" key="6">
    <source>
        <dbReference type="PROSITE" id="PS50043"/>
    </source>
</evidence>
<dbReference type="CDD" id="cd17535">
    <property type="entry name" value="REC_NarL-like"/>
    <property type="match status" value="1"/>
</dbReference>
<evidence type="ECO:0000256" key="1">
    <source>
        <dbReference type="ARBA" id="ARBA00022553"/>
    </source>
</evidence>
<dbReference type="GO" id="GO:0006355">
    <property type="term" value="P:regulation of DNA-templated transcription"/>
    <property type="evidence" value="ECO:0007669"/>
    <property type="project" value="InterPro"/>
</dbReference>
<dbReference type="SUPFAM" id="SSF46894">
    <property type="entry name" value="C-terminal effector domain of the bipartite response regulators"/>
    <property type="match status" value="1"/>
</dbReference>
<evidence type="ECO:0000313" key="8">
    <source>
        <dbReference type="EMBL" id="GAQ63998.1"/>
    </source>
</evidence>
<dbReference type="GO" id="GO:0003677">
    <property type="term" value="F:DNA binding"/>
    <property type="evidence" value="ECO:0007669"/>
    <property type="project" value="UniProtKB-KW"/>
</dbReference>
<dbReference type="SMART" id="SM00448">
    <property type="entry name" value="REC"/>
    <property type="match status" value="1"/>
</dbReference>
<feature type="modified residue" description="4-aspartylphosphate" evidence="5">
    <location>
        <position position="58"/>
    </location>
</feature>
<dbReference type="InterPro" id="IPR011006">
    <property type="entry name" value="CheY-like_superfamily"/>
</dbReference>
<keyword evidence="3" id="KW-0238">DNA-binding</keyword>
<dbReference type="CDD" id="cd06170">
    <property type="entry name" value="LuxR_C_like"/>
    <property type="match status" value="1"/>
</dbReference>
<dbReference type="PROSITE" id="PS50043">
    <property type="entry name" value="HTH_LUXR_2"/>
    <property type="match status" value="1"/>
</dbReference>
<organism evidence="8 9">
    <name type="scientific">Streptomyces scabiei</name>
    <dbReference type="NCBI Taxonomy" id="1930"/>
    <lineage>
        <taxon>Bacteria</taxon>
        <taxon>Bacillati</taxon>
        <taxon>Actinomycetota</taxon>
        <taxon>Actinomycetes</taxon>
        <taxon>Kitasatosporales</taxon>
        <taxon>Streptomycetaceae</taxon>
        <taxon>Streptomyces</taxon>
    </lineage>
</organism>
<dbReference type="InterPro" id="IPR058245">
    <property type="entry name" value="NreC/VraR/RcsB-like_REC"/>
</dbReference>
<keyword evidence="2" id="KW-0805">Transcription regulation</keyword>
<dbReference type="EMBL" id="BCMM01000020">
    <property type="protein sequence ID" value="GAQ63998.1"/>
    <property type="molecule type" value="Genomic_DNA"/>
</dbReference>
<dbReference type="PRINTS" id="PR00038">
    <property type="entry name" value="HTHLUXR"/>
</dbReference>
<reference evidence="8 9" key="2">
    <citation type="journal article" date="2016" name="Genome Announc.">
        <title>Draft Genome Sequences of Streptomyces scabiei S58, Streptomyces turgidiscabies T45, and Streptomyces acidiscabies a10, the Pathogens of Potato Common Scab, Isolated in Japan.</title>
        <authorList>
            <person name="Tomihama T."/>
            <person name="Nishi Y."/>
            <person name="Sakai M."/>
            <person name="Ikenaga M."/>
            <person name="Okubo T."/>
            <person name="Ikeda S."/>
        </authorList>
    </citation>
    <scope>NUCLEOTIDE SEQUENCE [LARGE SCALE GENOMIC DNA]</scope>
    <source>
        <strain evidence="8 9">S58</strain>
    </source>
</reference>
<dbReference type="InterPro" id="IPR039420">
    <property type="entry name" value="WalR-like"/>
</dbReference>
<dbReference type="RefSeq" id="WP_059081540.1">
    <property type="nucleotide sequence ID" value="NZ_BCMM01000020.1"/>
</dbReference>
<comment type="caution">
    <text evidence="8">The sequence shown here is derived from an EMBL/GenBank/DDBJ whole genome shotgun (WGS) entry which is preliminary data.</text>
</comment>
<evidence type="ECO:0000259" key="7">
    <source>
        <dbReference type="PROSITE" id="PS50110"/>
    </source>
</evidence>
<dbReference type="AlphaFoldDB" id="A0A117EEH3"/>
<dbReference type="PANTHER" id="PTHR43214">
    <property type="entry name" value="TWO-COMPONENT RESPONSE REGULATOR"/>
    <property type="match status" value="1"/>
</dbReference>
<evidence type="ECO:0000256" key="4">
    <source>
        <dbReference type="ARBA" id="ARBA00023163"/>
    </source>
</evidence>
<sequence>MASVTISVLLADDQHLVRTSMRMMIDVEADLVVVGEAADGVAAVELSARLRPDVVVMDVRMPRLDGVAATRRITAQAGPPAILALTTFDLDEYLFGTLQAGATGFVLKDDPAATLLDGIRAVARGDGFVSPGPTRRLIARASSHGIGVVTLPDGLTPREREVLVLVGHALSNAQIARRLRVEESTVKTHVQKLLAKLDVRTRVEAALIASRAGLVENASGDPRR</sequence>